<sequence>MNKTPPNAIIITDIVGNTVKIIVFGQDLINKMKSLGFSCSDESMISHVNNEQKKHSIINKLVNEGALFLHGNGWYPSEAMEYYKEQKIYFGKYKIIYWTDKNTYHIEER</sequence>
<dbReference type="Proteomes" id="UP000005959">
    <property type="component" value="Unassembled WGS sequence"/>
</dbReference>
<protein>
    <submittedName>
        <fullName evidence="1">Uncharacterized protein</fullName>
    </submittedName>
</protein>
<proteinExistence type="predicted"/>
<dbReference type="EMBL" id="AGCI01000034">
    <property type="protein sequence ID" value="EHM44023.1"/>
    <property type="molecule type" value="Genomic_DNA"/>
</dbReference>
<evidence type="ECO:0000313" key="2">
    <source>
        <dbReference type="Proteomes" id="UP000005959"/>
    </source>
</evidence>
<name>G9Y508_HAFAL</name>
<accession>G9Y508</accession>
<dbReference type="HOGENOM" id="CLU_174012_0_0_6"/>
<gene>
    <name evidence="1" type="ORF">HMPREF0454_01646</name>
</gene>
<comment type="caution">
    <text evidence="1">The sequence shown here is derived from an EMBL/GenBank/DDBJ whole genome shotgun (WGS) entry which is preliminary data.</text>
</comment>
<dbReference type="AlphaFoldDB" id="G9Y508"/>
<dbReference type="RefSeq" id="WP_004091555.1">
    <property type="nucleotide sequence ID" value="NZ_JH417508.1"/>
</dbReference>
<reference evidence="1 2" key="1">
    <citation type="submission" date="2011-08" db="EMBL/GenBank/DDBJ databases">
        <authorList>
            <person name="Weinstock G."/>
            <person name="Sodergren E."/>
            <person name="Clifton S."/>
            <person name="Fulton L."/>
            <person name="Fulton B."/>
            <person name="Courtney L."/>
            <person name="Fronick C."/>
            <person name="Harrison M."/>
            <person name="Strong C."/>
            <person name="Farmer C."/>
            <person name="Delahaunty K."/>
            <person name="Markovic C."/>
            <person name="Hall O."/>
            <person name="Minx P."/>
            <person name="Tomlinson C."/>
            <person name="Mitreva M."/>
            <person name="Hou S."/>
            <person name="Chen J."/>
            <person name="Wollam A."/>
            <person name="Pepin K.H."/>
            <person name="Johnson M."/>
            <person name="Bhonagiri V."/>
            <person name="Zhang X."/>
            <person name="Suruliraj S."/>
            <person name="Warren W."/>
            <person name="Chinwalla A."/>
            <person name="Mardis E.R."/>
            <person name="Wilson R.K."/>
        </authorList>
    </citation>
    <scope>NUCLEOTIDE SEQUENCE [LARGE SCALE GENOMIC DNA]</scope>
    <source>
        <strain evidence="1 2">ATCC 51873</strain>
    </source>
</reference>
<organism evidence="1 2">
    <name type="scientific">Hafnia alvei ATCC 51873</name>
    <dbReference type="NCBI Taxonomy" id="1002364"/>
    <lineage>
        <taxon>Bacteria</taxon>
        <taxon>Pseudomonadati</taxon>
        <taxon>Pseudomonadota</taxon>
        <taxon>Gammaproteobacteria</taxon>
        <taxon>Enterobacterales</taxon>
        <taxon>Hafniaceae</taxon>
        <taxon>Hafnia</taxon>
    </lineage>
</organism>
<evidence type="ECO:0000313" key="1">
    <source>
        <dbReference type="EMBL" id="EHM44023.1"/>
    </source>
</evidence>